<dbReference type="Proteomes" id="UP001177670">
    <property type="component" value="Unassembled WGS sequence"/>
</dbReference>
<protein>
    <submittedName>
        <fullName evidence="1">Uncharacterized protein</fullName>
    </submittedName>
</protein>
<gene>
    <name evidence="1" type="ORF">K0M31_001840</name>
</gene>
<dbReference type="EMBL" id="JAHYIQ010000001">
    <property type="protein sequence ID" value="KAK1137328.1"/>
    <property type="molecule type" value="Genomic_DNA"/>
</dbReference>
<evidence type="ECO:0000313" key="1">
    <source>
        <dbReference type="EMBL" id="KAK1137328.1"/>
    </source>
</evidence>
<accession>A0AA40KY89</accession>
<organism evidence="1 2">
    <name type="scientific">Melipona bicolor</name>
    <dbReference type="NCBI Taxonomy" id="60889"/>
    <lineage>
        <taxon>Eukaryota</taxon>
        <taxon>Metazoa</taxon>
        <taxon>Ecdysozoa</taxon>
        <taxon>Arthropoda</taxon>
        <taxon>Hexapoda</taxon>
        <taxon>Insecta</taxon>
        <taxon>Pterygota</taxon>
        <taxon>Neoptera</taxon>
        <taxon>Endopterygota</taxon>
        <taxon>Hymenoptera</taxon>
        <taxon>Apocrita</taxon>
        <taxon>Aculeata</taxon>
        <taxon>Apoidea</taxon>
        <taxon>Anthophila</taxon>
        <taxon>Apidae</taxon>
        <taxon>Melipona</taxon>
    </lineage>
</organism>
<dbReference type="AlphaFoldDB" id="A0AA40KY89"/>
<keyword evidence="2" id="KW-1185">Reference proteome</keyword>
<comment type="caution">
    <text evidence="1">The sequence shown here is derived from an EMBL/GenBank/DDBJ whole genome shotgun (WGS) entry which is preliminary data.</text>
</comment>
<sequence length="195" mass="22195">MRADQYVKIGAPKLNNRVVKFRGIDSDSNNNNTLGEFATEIVADNTSYLMRIHVVSDILMQHALIVGTDFLNTVELNMKEGNISICKMSDDKIPNTLRINEIMLRNDTPVCQSQRRLAPMQKKGMNEHIKEFGNVIEHQSGNMERNALNRNPSVCIVVSVYEPRALRPRKVQREDINLIKSVHSENSETQDGHPR</sequence>
<proteinExistence type="predicted"/>
<name>A0AA40KY89_9HYME</name>
<evidence type="ECO:0000313" key="2">
    <source>
        <dbReference type="Proteomes" id="UP001177670"/>
    </source>
</evidence>
<reference evidence="1" key="1">
    <citation type="submission" date="2021-10" db="EMBL/GenBank/DDBJ databases">
        <title>Melipona bicolor Genome sequencing and assembly.</title>
        <authorList>
            <person name="Araujo N.S."/>
            <person name="Arias M.C."/>
        </authorList>
    </citation>
    <scope>NUCLEOTIDE SEQUENCE</scope>
    <source>
        <strain evidence="1">USP_2M_L1-L4_2017</strain>
        <tissue evidence="1">Whole body</tissue>
    </source>
</reference>